<protein>
    <submittedName>
        <fullName evidence="1">Uncharacterized protein</fullName>
    </submittedName>
</protein>
<accession>A0ACC1IBV9</accession>
<gene>
    <name evidence="1" type="ORF">LPJ66_007689</name>
</gene>
<keyword evidence="2" id="KW-1185">Reference proteome</keyword>
<evidence type="ECO:0000313" key="1">
    <source>
        <dbReference type="EMBL" id="KAJ1890074.1"/>
    </source>
</evidence>
<organism evidence="1 2">
    <name type="scientific">Kickxella alabastrina</name>
    <dbReference type="NCBI Taxonomy" id="61397"/>
    <lineage>
        <taxon>Eukaryota</taxon>
        <taxon>Fungi</taxon>
        <taxon>Fungi incertae sedis</taxon>
        <taxon>Zoopagomycota</taxon>
        <taxon>Kickxellomycotina</taxon>
        <taxon>Kickxellomycetes</taxon>
        <taxon>Kickxellales</taxon>
        <taxon>Kickxellaceae</taxon>
        <taxon>Kickxella</taxon>
    </lineage>
</organism>
<sequence length="278" mass="29942">MCTVQLVKFEPTLYLAAIERFGISRLCVTPGTIYGLVNNLSMLKDGMATVASNPERKFNIGSVKAILCGGTSIPLAKLKQYMAYFGGASVIIAYGSIETTSLITACACQEVLLALPGVLYPNSSAMVIDEHGNETGGYGELYISGPHVMSGHVGKGMRSPFVNGFYPTGDYAWVAANWTVSIRGMLVDVVDTKNSPIALTGIENMASEHLAVKDCAAIGVGPRDAAQVLLFVVLEPSIVSPKDINHWIQTRVEFDIECKEVQEIPKLSNGSIFRQFLK</sequence>
<proteinExistence type="predicted"/>
<reference evidence="1" key="1">
    <citation type="submission" date="2022-07" db="EMBL/GenBank/DDBJ databases">
        <title>Phylogenomic reconstructions and comparative analyses of Kickxellomycotina fungi.</title>
        <authorList>
            <person name="Reynolds N.K."/>
            <person name="Stajich J.E."/>
            <person name="Barry K."/>
            <person name="Grigoriev I.V."/>
            <person name="Crous P."/>
            <person name="Smith M.E."/>
        </authorList>
    </citation>
    <scope>NUCLEOTIDE SEQUENCE</scope>
    <source>
        <strain evidence="1">Benny 63K</strain>
    </source>
</reference>
<name>A0ACC1IBV9_9FUNG</name>
<evidence type="ECO:0000313" key="2">
    <source>
        <dbReference type="Proteomes" id="UP001150581"/>
    </source>
</evidence>
<comment type="caution">
    <text evidence="1">The sequence shown here is derived from an EMBL/GenBank/DDBJ whole genome shotgun (WGS) entry which is preliminary data.</text>
</comment>
<dbReference type="EMBL" id="JANBPG010001413">
    <property type="protein sequence ID" value="KAJ1890074.1"/>
    <property type="molecule type" value="Genomic_DNA"/>
</dbReference>
<dbReference type="Proteomes" id="UP001150581">
    <property type="component" value="Unassembled WGS sequence"/>
</dbReference>